<evidence type="ECO:0000256" key="1">
    <source>
        <dbReference type="SAM" id="MobiDB-lite"/>
    </source>
</evidence>
<reference evidence="3" key="1">
    <citation type="journal article" date="2014" name="BMC Genomics">
        <title>Genome characteristics reveal the impact of lichenization on lichen-forming fungus Endocarpon pusillum Hedwig (Verrucariales, Ascomycota).</title>
        <authorList>
            <person name="Wang Y.-Y."/>
            <person name="Liu B."/>
            <person name="Zhang X.-Y."/>
            <person name="Zhou Q.-M."/>
            <person name="Zhang T."/>
            <person name="Li H."/>
            <person name="Yu Y.-F."/>
            <person name="Zhang X.-L."/>
            <person name="Hao X.-Y."/>
            <person name="Wang M."/>
            <person name="Wang L."/>
            <person name="Wei J.-C."/>
        </authorList>
    </citation>
    <scope>NUCLEOTIDE SEQUENCE [LARGE SCALE GENOMIC DNA]</scope>
    <source>
        <strain evidence="3">Z07020 / HMAS-L-300199</strain>
    </source>
</reference>
<feature type="compositionally biased region" description="Polar residues" evidence="1">
    <location>
        <begin position="146"/>
        <end position="158"/>
    </location>
</feature>
<feature type="compositionally biased region" description="Polar residues" evidence="1">
    <location>
        <begin position="274"/>
        <end position="303"/>
    </location>
</feature>
<name>U1FZ17_ENDPU</name>
<dbReference type="GeneID" id="19235397"/>
<feature type="compositionally biased region" description="Polar residues" evidence="1">
    <location>
        <begin position="338"/>
        <end position="349"/>
    </location>
</feature>
<organism evidence="2 3">
    <name type="scientific">Endocarpon pusillum (strain Z07020 / HMAS-L-300199)</name>
    <name type="common">Lichen-forming fungus</name>
    <dbReference type="NCBI Taxonomy" id="1263415"/>
    <lineage>
        <taxon>Eukaryota</taxon>
        <taxon>Fungi</taxon>
        <taxon>Dikarya</taxon>
        <taxon>Ascomycota</taxon>
        <taxon>Pezizomycotina</taxon>
        <taxon>Eurotiomycetes</taxon>
        <taxon>Chaetothyriomycetidae</taxon>
        <taxon>Verrucariales</taxon>
        <taxon>Verrucariaceae</taxon>
        <taxon>Endocarpon</taxon>
    </lineage>
</organism>
<feature type="compositionally biased region" description="Polar residues" evidence="1">
    <location>
        <begin position="382"/>
        <end position="396"/>
    </location>
</feature>
<dbReference type="AlphaFoldDB" id="U1FZ17"/>
<gene>
    <name evidence="2" type="ORF">EPUS_00334</name>
</gene>
<feature type="compositionally biased region" description="Polar residues" evidence="1">
    <location>
        <begin position="360"/>
        <end position="373"/>
    </location>
</feature>
<keyword evidence="3" id="KW-1185">Reference proteome</keyword>
<proteinExistence type="predicted"/>
<evidence type="ECO:0000313" key="3">
    <source>
        <dbReference type="Proteomes" id="UP000019373"/>
    </source>
</evidence>
<feature type="region of interest" description="Disordered" evidence="1">
    <location>
        <begin position="143"/>
        <end position="303"/>
    </location>
</feature>
<dbReference type="RefSeq" id="XP_007804182.1">
    <property type="nucleotide sequence ID" value="XM_007805991.1"/>
</dbReference>
<accession>U1FZ17</accession>
<protein>
    <submittedName>
        <fullName evidence="2">Uncharacterized protein</fullName>
    </submittedName>
</protein>
<dbReference type="EMBL" id="KE721353">
    <property type="protein sequence ID" value="ERF70147.1"/>
    <property type="molecule type" value="Genomic_DNA"/>
</dbReference>
<sequence>MGKATSVLRRARFRLHTSRRTMDPPATHSTIVIPAHNSQRTVQCISRLLHFQRSSIIIPTRILSPHKQDLVIIPSANPQFSQAGPYRHPSANPQFSQAGPCHHPVPSCHYDHRGQRYEPQTFPPYHAAQAYFVNDQYGGAEYPRQQPFTDNHHVQQPPTIRMGFDDSSNPNTRARPHATTDLRPQAQSFIPRSSRIRKTKTKASGQVVDLQDERNNDNSRCDDGKQDGLSGQPSLSLPRKPEKVVPWKRRRDNTPTKTSPQAKRHSKMPIPATCVSSQTNEAQQSVTPSATPQSVPSGSRSNLLTHDSLSARAKNHDSGNLGLEQDLTKSFSTFRTSLTGSESRLQNHGSLPAPVKNRDSGSSGMEQDLSKPSATPHAPSGGSRSNLLARGSQSAG</sequence>
<feature type="compositionally biased region" description="Basic and acidic residues" evidence="1">
    <location>
        <begin position="211"/>
        <end position="226"/>
    </location>
</feature>
<dbReference type="HOGENOM" id="CLU_696444_0_0_1"/>
<evidence type="ECO:0000313" key="2">
    <source>
        <dbReference type="EMBL" id="ERF70147.1"/>
    </source>
</evidence>
<feature type="region of interest" description="Disordered" evidence="1">
    <location>
        <begin position="338"/>
        <end position="396"/>
    </location>
</feature>
<dbReference type="Proteomes" id="UP000019373">
    <property type="component" value="Unassembled WGS sequence"/>
</dbReference>